<evidence type="ECO:0000256" key="5">
    <source>
        <dbReference type="SAM" id="Phobius"/>
    </source>
</evidence>
<keyword evidence="3 5" id="KW-1133">Transmembrane helix</keyword>
<comment type="subcellular location">
    <subcellularLocation>
        <location evidence="1">Membrane</location>
        <topology evidence="1">Multi-pass membrane protein</topology>
    </subcellularLocation>
</comment>
<evidence type="ECO:0000256" key="3">
    <source>
        <dbReference type="ARBA" id="ARBA00022989"/>
    </source>
</evidence>
<dbReference type="PANTHER" id="PTHR23514">
    <property type="entry name" value="BYPASS OF STOP CODON PROTEIN 6"/>
    <property type="match status" value="1"/>
</dbReference>
<evidence type="ECO:0000256" key="2">
    <source>
        <dbReference type="ARBA" id="ARBA00022692"/>
    </source>
</evidence>
<feature type="transmembrane region" description="Helical" evidence="5">
    <location>
        <begin position="199"/>
        <end position="219"/>
    </location>
</feature>
<feature type="transmembrane region" description="Helical" evidence="5">
    <location>
        <begin position="294"/>
        <end position="314"/>
    </location>
</feature>
<dbReference type="InterPro" id="IPR036259">
    <property type="entry name" value="MFS_trans_sf"/>
</dbReference>
<dbReference type="GO" id="GO:0022857">
    <property type="term" value="F:transmembrane transporter activity"/>
    <property type="evidence" value="ECO:0007669"/>
    <property type="project" value="InterPro"/>
</dbReference>
<keyword evidence="2 5" id="KW-0812">Transmembrane</keyword>
<dbReference type="PROSITE" id="PS50850">
    <property type="entry name" value="MFS"/>
    <property type="match status" value="1"/>
</dbReference>
<dbReference type="GO" id="GO:0016020">
    <property type="term" value="C:membrane"/>
    <property type="evidence" value="ECO:0007669"/>
    <property type="project" value="UniProtKB-SubCell"/>
</dbReference>
<dbReference type="SUPFAM" id="SSF103473">
    <property type="entry name" value="MFS general substrate transporter"/>
    <property type="match status" value="1"/>
</dbReference>
<dbReference type="CDD" id="cd17393">
    <property type="entry name" value="MFS_MosC_like"/>
    <property type="match status" value="1"/>
</dbReference>
<dbReference type="InterPro" id="IPR020846">
    <property type="entry name" value="MFS_dom"/>
</dbReference>
<dbReference type="Gene3D" id="1.20.1250.20">
    <property type="entry name" value="MFS general substrate transporter like domains"/>
    <property type="match status" value="2"/>
</dbReference>
<feature type="transmembrane region" description="Helical" evidence="5">
    <location>
        <begin position="51"/>
        <end position="71"/>
    </location>
</feature>
<name>A0A399DZV0_9DEIN</name>
<dbReference type="RefSeq" id="WP_027888580.1">
    <property type="nucleotide sequence ID" value="NZ_JBHSXZ010000043.1"/>
</dbReference>
<dbReference type="Proteomes" id="UP000266089">
    <property type="component" value="Unassembled WGS sequence"/>
</dbReference>
<dbReference type="InterPro" id="IPR011701">
    <property type="entry name" value="MFS"/>
</dbReference>
<feature type="domain" description="Major facilitator superfamily (MFS) profile" evidence="6">
    <location>
        <begin position="204"/>
        <end position="382"/>
    </location>
</feature>
<dbReference type="EMBL" id="QWKX01000034">
    <property type="protein sequence ID" value="RIH76928.1"/>
    <property type="molecule type" value="Genomic_DNA"/>
</dbReference>
<dbReference type="Pfam" id="PF07690">
    <property type="entry name" value="MFS_1"/>
    <property type="match status" value="2"/>
</dbReference>
<organism evidence="7 8">
    <name type="scientific">Meiothermus taiwanensis</name>
    <dbReference type="NCBI Taxonomy" id="172827"/>
    <lineage>
        <taxon>Bacteria</taxon>
        <taxon>Thermotogati</taxon>
        <taxon>Deinococcota</taxon>
        <taxon>Deinococci</taxon>
        <taxon>Thermales</taxon>
        <taxon>Thermaceae</taxon>
        <taxon>Meiothermus</taxon>
    </lineage>
</organism>
<proteinExistence type="predicted"/>
<feature type="transmembrane region" description="Helical" evidence="5">
    <location>
        <begin position="12"/>
        <end position="31"/>
    </location>
</feature>
<evidence type="ECO:0000256" key="1">
    <source>
        <dbReference type="ARBA" id="ARBA00004141"/>
    </source>
</evidence>
<evidence type="ECO:0000256" key="4">
    <source>
        <dbReference type="ARBA" id="ARBA00023136"/>
    </source>
</evidence>
<dbReference type="PANTHER" id="PTHR23514:SF13">
    <property type="entry name" value="INNER MEMBRANE PROTEIN YBJJ"/>
    <property type="match status" value="1"/>
</dbReference>
<dbReference type="InterPro" id="IPR051788">
    <property type="entry name" value="MFS_Transporter"/>
</dbReference>
<evidence type="ECO:0000313" key="8">
    <source>
        <dbReference type="Proteomes" id="UP000266089"/>
    </source>
</evidence>
<gene>
    <name evidence="7" type="primary">ybjJ_2</name>
    <name evidence="7" type="ORF">Mcate_01566</name>
</gene>
<feature type="transmembrane region" description="Helical" evidence="5">
    <location>
        <begin position="141"/>
        <end position="161"/>
    </location>
</feature>
<sequence>MDKSSPNQLSQARIAIYVTFFICGLVLAAWVSRIPTIKQQLGLNAGELGLVLMGSPIGLVLAMPLTGWLIARWGSRPVLAWAAMSNCAALPLLALAPTGWTLGLALFVFGFANAAMDISMNAQAVEVEKRYARPIMSSFHALFSLGGLVGAALGGAAAAGGLEPLPFFAWTALLMGLLMLAAIRYLLEVRPAASGPRFVWPRGVLLGLGFIVFCTGLGEGAVADWSAVFMKHEMGTSEAVAALAFSAFSVSMVVGRLSGDALIHRFGPVAMARAGGLLAASGFIITLVTNRPEVAMLGFALIGLGYCTLFPLVFSAAGRVPGVQPGVALASVATLGYLGFLSGPPVIGLIAQATSLRVSFAAVAGLAVVITLLAGLLQVKKE</sequence>
<accession>A0A399DZV0</accession>
<evidence type="ECO:0000259" key="6">
    <source>
        <dbReference type="PROSITE" id="PS50850"/>
    </source>
</evidence>
<dbReference type="OrthoDB" id="9810941at2"/>
<feature type="transmembrane region" description="Helical" evidence="5">
    <location>
        <begin position="167"/>
        <end position="187"/>
    </location>
</feature>
<protein>
    <submittedName>
        <fullName evidence="7">Inner membrane protein YbjJ</fullName>
    </submittedName>
</protein>
<feature type="transmembrane region" description="Helical" evidence="5">
    <location>
        <begin position="239"/>
        <end position="258"/>
    </location>
</feature>
<comment type="caution">
    <text evidence="7">The sequence shown here is derived from an EMBL/GenBank/DDBJ whole genome shotgun (WGS) entry which is preliminary data.</text>
</comment>
<dbReference type="AlphaFoldDB" id="A0A399DZV0"/>
<reference evidence="7 8" key="1">
    <citation type="submission" date="2018-08" db="EMBL/GenBank/DDBJ databases">
        <title>Meiothermus cateniformans JCM 15151 genome sequencing project.</title>
        <authorList>
            <person name="Da Costa M.S."/>
            <person name="Albuquerque L."/>
            <person name="Raposo P."/>
            <person name="Froufe H.J.C."/>
            <person name="Barroso C.S."/>
            <person name="Egas C."/>
        </authorList>
    </citation>
    <scope>NUCLEOTIDE SEQUENCE [LARGE SCALE GENOMIC DNA]</scope>
    <source>
        <strain evidence="7 8">JCM 15151</strain>
    </source>
</reference>
<keyword evidence="4 5" id="KW-0472">Membrane</keyword>
<evidence type="ECO:0000313" key="7">
    <source>
        <dbReference type="EMBL" id="RIH76928.1"/>
    </source>
</evidence>
<feature type="transmembrane region" description="Helical" evidence="5">
    <location>
        <begin position="356"/>
        <end position="377"/>
    </location>
</feature>
<feature type="transmembrane region" description="Helical" evidence="5">
    <location>
        <begin position="326"/>
        <end position="350"/>
    </location>
</feature>
<feature type="transmembrane region" description="Helical" evidence="5">
    <location>
        <begin position="270"/>
        <end position="288"/>
    </location>
</feature>